<sequence>MYDCSIGRFPCLLAPSSLRTPDRTADLTKTAMDTTARIATLAYRDLPFYEYAGEFCKLTATVDDAALNRLIWLGANYHHPMNLPDTTGLSWREGIFQCLGSVRA</sequence>
<evidence type="ECO:0000313" key="1">
    <source>
        <dbReference type="EMBL" id="KAF4107357.1"/>
    </source>
</evidence>
<accession>A0A7J6CJ64</accession>
<protein>
    <submittedName>
        <fullName evidence="1">Uncharacterized protein</fullName>
    </submittedName>
</protein>
<proteinExistence type="predicted"/>
<comment type="caution">
    <text evidence="1">The sequence shown here is derived from an EMBL/GenBank/DDBJ whole genome shotgun (WGS) entry which is preliminary data.</text>
</comment>
<dbReference type="AlphaFoldDB" id="A0A7J6CJ64"/>
<name>A0A7J6CJ64_9TELE</name>
<reference evidence="1 2" key="1">
    <citation type="submission" date="2020-04" db="EMBL/GenBank/DDBJ databases">
        <title>Chromosome-level genome assembly of a cyprinid fish Onychostoma macrolepis by integration of Nanopore Sequencing, Bionano and Hi-C technology.</title>
        <authorList>
            <person name="Wang D."/>
        </authorList>
    </citation>
    <scope>NUCLEOTIDE SEQUENCE [LARGE SCALE GENOMIC DNA]</scope>
    <source>
        <strain evidence="1">SWU-2019</strain>
        <tissue evidence="1">Muscle</tissue>
    </source>
</reference>
<dbReference type="EMBL" id="JAAMOB010000011">
    <property type="protein sequence ID" value="KAF4107357.1"/>
    <property type="molecule type" value="Genomic_DNA"/>
</dbReference>
<gene>
    <name evidence="1" type="ORF">G5714_011721</name>
</gene>
<evidence type="ECO:0000313" key="2">
    <source>
        <dbReference type="Proteomes" id="UP000579812"/>
    </source>
</evidence>
<organism evidence="1 2">
    <name type="scientific">Onychostoma macrolepis</name>
    <dbReference type="NCBI Taxonomy" id="369639"/>
    <lineage>
        <taxon>Eukaryota</taxon>
        <taxon>Metazoa</taxon>
        <taxon>Chordata</taxon>
        <taxon>Craniata</taxon>
        <taxon>Vertebrata</taxon>
        <taxon>Euteleostomi</taxon>
        <taxon>Actinopterygii</taxon>
        <taxon>Neopterygii</taxon>
        <taxon>Teleostei</taxon>
        <taxon>Ostariophysi</taxon>
        <taxon>Cypriniformes</taxon>
        <taxon>Cyprinidae</taxon>
        <taxon>Acrossocheilinae</taxon>
        <taxon>Onychostoma</taxon>
    </lineage>
</organism>
<dbReference type="Proteomes" id="UP000579812">
    <property type="component" value="Unassembled WGS sequence"/>
</dbReference>
<keyword evidence="2" id="KW-1185">Reference proteome</keyword>